<dbReference type="Proteomes" id="UP000824204">
    <property type="component" value="Unassembled WGS sequence"/>
</dbReference>
<name>A0A9D1V701_9FIRM</name>
<proteinExistence type="predicted"/>
<sequence>MSENFIQDLNEYFSKKYVNFDLISTLPSYESVTISMVLHNKNRIEEGEVATNEVRKIFYQPHAEQVLAELKERYVDNNFTFSVRVSPLRLRWKALLRMHGLHGALIAKTVRSYGEDPQTLAPRLGVEEKLWQNVLKSYYIPEKVLLFKLGLLLGMRQEDFNALMKACNAYYDMEDARDVVVKYLMDYRVFNPEMISAAFDEFRIRRIL</sequence>
<evidence type="ECO:0000313" key="2">
    <source>
        <dbReference type="Proteomes" id="UP000824204"/>
    </source>
</evidence>
<protein>
    <submittedName>
        <fullName evidence="1">Uncharacterized protein</fullName>
    </submittedName>
</protein>
<gene>
    <name evidence="1" type="ORF">H9741_02420</name>
</gene>
<dbReference type="EMBL" id="DXFX01000032">
    <property type="protein sequence ID" value="HIX07305.1"/>
    <property type="molecule type" value="Genomic_DNA"/>
</dbReference>
<reference evidence="1" key="2">
    <citation type="submission" date="2021-04" db="EMBL/GenBank/DDBJ databases">
        <authorList>
            <person name="Gilroy R."/>
        </authorList>
    </citation>
    <scope>NUCLEOTIDE SEQUENCE</scope>
    <source>
        <strain evidence="1">811</strain>
    </source>
</reference>
<organism evidence="1 2">
    <name type="scientific">Candidatus Borkfalkia faecipullorum</name>
    <dbReference type="NCBI Taxonomy" id="2838510"/>
    <lineage>
        <taxon>Bacteria</taxon>
        <taxon>Bacillati</taxon>
        <taxon>Bacillota</taxon>
        <taxon>Clostridia</taxon>
        <taxon>Christensenellales</taxon>
        <taxon>Christensenellaceae</taxon>
        <taxon>Candidatus Borkfalkia</taxon>
    </lineage>
</organism>
<dbReference type="AlphaFoldDB" id="A0A9D1V701"/>
<accession>A0A9D1V701</accession>
<comment type="caution">
    <text evidence="1">The sequence shown here is derived from an EMBL/GenBank/DDBJ whole genome shotgun (WGS) entry which is preliminary data.</text>
</comment>
<evidence type="ECO:0000313" key="1">
    <source>
        <dbReference type="EMBL" id="HIX07305.1"/>
    </source>
</evidence>
<reference evidence="1" key="1">
    <citation type="journal article" date="2021" name="PeerJ">
        <title>Extensive microbial diversity within the chicken gut microbiome revealed by metagenomics and culture.</title>
        <authorList>
            <person name="Gilroy R."/>
            <person name="Ravi A."/>
            <person name="Getino M."/>
            <person name="Pursley I."/>
            <person name="Horton D.L."/>
            <person name="Alikhan N.F."/>
            <person name="Baker D."/>
            <person name="Gharbi K."/>
            <person name="Hall N."/>
            <person name="Watson M."/>
            <person name="Adriaenssens E.M."/>
            <person name="Foster-Nyarko E."/>
            <person name="Jarju S."/>
            <person name="Secka A."/>
            <person name="Antonio M."/>
            <person name="Oren A."/>
            <person name="Chaudhuri R.R."/>
            <person name="La Ragione R."/>
            <person name="Hildebrand F."/>
            <person name="Pallen M.J."/>
        </authorList>
    </citation>
    <scope>NUCLEOTIDE SEQUENCE</scope>
    <source>
        <strain evidence="1">811</strain>
    </source>
</reference>